<protein>
    <submittedName>
        <fullName evidence="8">Nramp family divalent metal transporter</fullName>
    </submittedName>
</protein>
<feature type="transmembrane region" description="Helical" evidence="7">
    <location>
        <begin position="148"/>
        <end position="166"/>
    </location>
</feature>
<keyword evidence="3 7" id="KW-0812">Transmembrane</keyword>
<comment type="caution">
    <text evidence="8">The sequence shown here is derived from an EMBL/GenBank/DDBJ whole genome shotgun (WGS) entry which is preliminary data.</text>
</comment>
<reference evidence="8 9" key="1">
    <citation type="submission" date="2022-10" db="EMBL/GenBank/DDBJ databases">
        <title>Comparative genomics and taxonomic characterization of three novel marine species of genus Reichenbachiella exhibiting antioxidant and polysaccharide degradation activities.</title>
        <authorList>
            <person name="Muhammad N."/>
            <person name="Lee Y.-J."/>
            <person name="Ko J."/>
            <person name="Kim S.-G."/>
        </authorList>
    </citation>
    <scope>NUCLEOTIDE SEQUENCE [LARGE SCALE GENOMIC DNA]</scope>
    <source>
        <strain evidence="8 9">ABR2-5</strain>
    </source>
</reference>
<evidence type="ECO:0000256" key="1">
    <source>
        <dbReference type="ARBA" id="ARBA00004141"/>
    </source>
</evidence>
<feature type="transmembrane region" description="Helical" evidence="7">
    <location>
        <begin position="12"/>
        <end position="33"/>
    </location>
</feature>
<evidence type="ECO:0000313" key="9">
    <source>
        <dbReference type="Proteomes" id="UP001300692"/>
    </source>
</evidence>
<proteinExistence type="predicted"/>
<feature type="transmembrane region" description="Helical" evidence="7">
    <location>
        <begin position="378"/>
        <end position="397"/>
    </location>
</feature>
<organism evidence="8 9">
    <name type="scientific">Reichenbachiella ulvae</name>
    <dbReference type="NCBI Taxonomy" id="2980104"/>
    <lineage>
        <taxon>Bacteria</taxon>
        <taxon>Pseudomonadati</taxon>
        <taxon>Bacteroidota</taxon>
        <taxon>Cytophagia</taxon>
        <taxon>Cytophagales</taxon>
        <taxon>Reichenbachiellaceae</taxon>
        <taxon>Reichenbachiella</taxon>
    </lineage>
</organism>
<keyword evidence="9" id="KW-1185">Reference proteome</keyword>
<keyword evidence="4" id="KW-0769">Symport</keyword>
<dbReference type="PANTHER" id="PTHR11706:SF33">
    <property type="entry name" value="NATURAL RESISTANCE-ASSOCIATED MACROPHAGE PROTEIN 2"/>
    <property type="match status" value="1"/>
</dbReference>
<evidence type="ECO:0000313" key="8">
    <source>
        <dbReference type="EMBL" id="MCV9386364.1"/>
    </source>
</evidence>
<dbReference type="PANTHER" id="PTHR11706">
    <property type="entry name" value="SOLUTE CARRIER PROTEIN FAMILY 11 MEMBER"/>
    <property type="match status" value="1"/>
</dbReference>
<evidence type="ECO:0000256" key="5">
    <source>
        <dbReference type="ARBA" id="ARBA00022989"/>
    </source>
</evidence>
<accession>A0ABT3CS87</accession>
<sequence length="398" mass="41601">MPKKPSSFDGPGLLIAAAFIGPGTVTVCTLAGATHGLQLLWAVLLSTGMTFLFQDMSARLGIVTRLDLTSLLKKELSNPILKILVIATVLSAVVIGNGAYEAGNISGGALGLEVLLPDVGFRISPILIGLIAFGLLWSGNYSLLEKSLTLLVGLMSLAFLLTAILTRPDLSALFQGLLLPSFPEGSWLLILGVIGTTLVPYNLFLHASLARTKWPGTAQLPQARKNTLLSIAIGGLISMAIVISSASLEGQNITDALSLAGGLEPVFGTGAKYLIAIGLFAAGITSAITAPLAAAYVVAGLTQREASPQSWPFRATWMSILLLGVIFSSLGFQPIEIIRFAQVANGLLLPIAAALILWLSSSHRLLGHHRNGAIQNSIAALFLLLLVLLSLKAFGVLG</sequence>
<evidence type="ECO:0000256" key="3">
    <source>
        <dbReference type="ARBA" id="ARBA00022692"/>
    </source>
</evidence>
<dbReference type="NCBIfam" id="NF037982">
    <property type="entry name" value="Nramp_1"/>
    <property type="match status" value="1"/>
</dbReference>
<feature type="transmembrane region" description="Helical" evidence="7">
    <location>
        <begin position="273"/>
        <end position="299"/>
    </location>
</feature>
<gene>
    <name evidence="8" type="ORF">N7U62_06800</name>
</gene>
<feature type="transmembrane region" description="Helical" evidence="7">
    <location>
        <begin position="119"/>
        <end position="136"/>
    </location>
</feature>
<comment type="subcellular location">
    <subcellularLocation>
        <location evidence="1">Membrane</location>
        <topology evidence="1">Multi-pass membrane protein</topology>
    </subcellularLocation>
</comment>
<keyword evidence="2" id="KW-0813">Transport</keyword>
<dbReference type="Pfam" id="PF01566">
    <property type="entry name" value="Nramp"/>
    <property type="match status" value="1"/>
</dbReference>
<feature type="transmembrane region" description="Helical" evidence="7">
    <location>
        <begin position="226"/>
        <end position="248"/>
    </location>
</feature>
<feature type="transmembrane region" description="Helical" evidence="7">
    <location>
        <begin position="311"/>
        <end position="331"/>
    </location>
</feature>
<evidence type="ECO:0000256" key="7">
    <source>
        <dbReference type="SAM" id="Phobius"/>
    </source>
</evidence>
<evidence type="ECO:0000256" key="2">
    <source>
        <dbReference type="ARBA" id="ARBA00022448"/>
    </source>
</evidence>
<name>A0ABT3CS87_9BACT</name>
<feature type="transmembrane region" description="Helical" evidence="7">
    <location>
        <begin position="79"/>
        <end position="99"/>
    </location>
</feature>
<keyword evidence="5 7" id="KW-1133">Transmembrane helix</keyword>
<keyword evidence="6 7" id="KW-0472">Membrane</keyword>
<evidence type="ECO:0000256" key="6">
    <source>
        <dbReference type="ARBA" id="ARBA00023136"/>
    </source>
</evidence>
<evidence type="ECO:0000256" key="4">
    <source>
        <dbReference type="ARBA" id="ARBA00022847"/>
    </source>
</evidence>
<dbReference type="RefSeq" id="WP_264137149.1">
    <property type="nucleotide sequence ID" value="NZ_JAOYOD010000001.1"/>
</dbReference>
<feature type="transmembrane region" description="Helical" evidence="7">
    <location>
        <begin position="337"/>
        <end position="358"/>
    </location>
</feature>
<feature type="transmembrane region" description="Helical" evidence="7">
    <location>
        <begin position="186"/>
        <end position="205"/>
    </location>
</feature>
<dbReference type="EMBL" id="JAOYOD010000001">
    <property type="protein sequence ID" value="MCV9386364.1"/>
    <property type="molecule type" value="Genomic_DNA"/>
</dbReference>
<feature type="transmembrane region" description="Helical" evidence="7">
    <location>
        <begin position="39"/>
        <end position="58"/>
    </location>
</feature>
<dbReference type="InterPro" id="IPR001046">
    <property type="entry name" value="NRAMP_fam"/>
</dbReference>
<dbReference type="Proteomes" id="UP001300692">
    <property type="component" value="Unassembled WGS sequence"/>
</dbReference>